<feature type="transmembrane region" description="Helical" evidence="1">
    <location>
        <begin position="65"/>
        <end position="85"/>
    </location>
</feature>
<proteinExistence type="predicted"/>
<feature type="transmembrane region" description="Helical" evidence="1">
    <location>
        <begin position="156"/>
        <end position="175"/>
    </location>
</feature>
<feature type="transmembrane region" description="Helical" evidence="1">
    <location>
        <begin position="268"/>
        <end position="286"/>
    </location>
</feature>
<feature type="transmembrane region" description="Helical" evidence="1">
    <location>
        <begin position="33"/>
        <end position="53"/>
    </location>
</feature>
<reference evidence="2" key="1">
    <citation type="journal article" date="2020" name="mSystems">
        <title>Genome- and Community-Level Interaction Insights into Carbon Utilization and Element Cycling Functions of Hydrothermarchaeota in Hydrothermal Sediment.</title>
        <authorList>
            <person name="Zhou Z."/>
            <person name="Liu Y."/>
            <person name="Xu W."/>
            <person name="Pan J."/>
            <person name="Luo Z.H."/>
            <person name="Li M."/>
        </authorList>
    </citation>
    <scope>NUCLEOTIDE SEQUENCE [LARGE SCALE GENOMIC DNA]</scope>
    <source>
        <strain evidence="2">SpSt-642</strain>
    </source>
</reference>
<feature type="transmembrane region" description="Helical" evidence="1">
    <location>
        <begin position="91"/>
        <end position="110"/>
    </location>
</feature>
<evidence type="ECO:0000313" key="2">
    <source>
        <dbReference type="EMBL" id="HGM58534.1"/>
    </source>
</evidence>
<keyword evidence="1" id="KW-0472">Membrane</keyword>
<feature type="transmembrane region" description="Helical" evidence="1">
    <location>
        <begin position="234"/>
        <end position="256"/>
    </location>
</feature>
<organism evidence="2">
    <name type="scientific">Staphylothermus marinus</name>
    <dbReference type="NCBI Taxonomy" id="2280"/>
    <lineage>
        <taxon>Archaea</taxon>
        <taxon>Thermoproteota</taxon>
        <taxon>Thermoprotei</taxon>
        <taxon>Desulfurococcales</taxon>
        <taxon>Desulfurococcaceae</taxon>
        <taxon>Staphylothermus</taxon>
    </lineage>
</organism>
<name>A0A7C4D759_STAMA</name>
<dbReference type="EMBL" id="DTBJ01000020">
    <property type="protein sequence ID" value="HGM58534.1"/>
    <property type="molecule type" value="Genomic_DNA"/>
</dbReference>
<gene>
    <name evidence="2" type="ORF">ENU14_02960</name>
</gene>
<protein>
    <recommendedName>
        <fullName evidence="3">MFS transporter</fullName>
    </recommendedName>
</protein>
<dbReference type="AlphaFoldDB" id="A0A7C4D759"/>
<dbReference type="InterPro" id="IPR036259">
    <property type="entry name" value="MFS_trans_sf"/>
</dbReference>
<evidence type="ECO:0008006" key="3">
    <source>
        <dbReference type="Google" id="ProtNLM"/>
    </source>
</evidence>
<keyword evidence="1" id="KW-0812">Transmembrane</keyword>
<feature type="transmembrane region" description="Helical" evidence="1">
    <location>
        <begin position="130"/>
        <end position="150"/>
    </location>
</feature>
<keyword evidence="1" id="KW-1133">Transmembrane helix</keyword>
<evidence type="ECO:0000256" key="1">
    <source>
        <dbReference type="SAM" id="Phobius"/>
    </source>
</evidence>
<sequence length="398" mass="45468">MRLTILGIYLALLNVLDLLYNLIGIKLFNFNYINLGLFNTLWTIVYVISIRFTNIFVDRGVFRKIVSVSILFNILMTISILQSVYTGNVVLYYLSYCIYAIVISQTRLPIYTSILEYYDSDKWSIVNKTLLYKTIIFEGIFLVTYSHIDINRIIENLYMFLIIIISLGFITVYAIPQPIFPIERIVYKIEKSISRMLTPTRSSFIVSFQPMYLPDKFSIYSDLLSKSFINKKEVLTILFFLKISNELLFTPLPLILLSKIGVSLTNILQVYGLAKLMTFTLMIALNPKPLNPISITLAILMRAFSAIILLTFVNNIYMITALITLIFYSNAVLDACLYNLYLETSSGYRTGDYSIISELACLTGSISSGFIITYTGSLTILLPILISTITFTRILKKI</sequence>
<comment type="caution">
    <text evidence="2">The sequence shown here is derived from an EMBL/GenBank/DDBJ whole genome shotgun (WGS) entry which is preliminary data.</text>
</comment>
<dbReference type="SUPFAM" id="SSF103473">
    <property type="entry name" value="MFS general substrate transporter"/>
    <property type="match status" value="1"/>
</dbReference>
<accession>A0A7C4D759</accession>
<feature type="transmembrane region" description="Helical" evidence="1">
    <location>
        <begin position="378"/>
        <end position="395"/>
    </location>
</feature>